<name>A0A1G2DWW6_9BACT</name>
<evidence type="ECO:0000313" key="8">
    <source>
        <dbReference type="Proteomes" id="UP000178106"/>
    </source>
</evidence>
<accession>A0A1G2DWW6</accession>
<dbReference type="EMBL" id="MHLU01000110">
    <property type="protein sequence ID" value="OGZ18095.1"/>
    <property type="molecule type" value="Genomic_DNA"/>
</dbReference>
<comment type="subcellular location">
    <subcellularLocation>
        <location evidence="6">Cytoplasm</location>
    </subcellularLocation>
</comment>
<dbReference type="PANTHER" id="PTHR11265">
    <property type="entry name" value="S-ADENOSYL-METHYLTRANSFERASE MRAW"/>
    <property type="match status" value="1"/>
</dbReference>
<feature type="binding site" evidence="6">
    <location>
        <position position="82"/>
    </location>
    <ligand>
        <name>S-adenosyl-L-methionine</name>
        <dbReference type="ChEBI" id="CHEBI:59789"/>
    </ligand>
</feature>
<comment type="caution">
    <text evidence="7">The sequence shown here is derived from an EMBL/GenBank/DDBJ whole genome shotgun (WGS) entry which is preliminary data.</text>
</comment>
<dbReference type="GO" id="GO:0071424">
    <property type="term" value="F:rRNA (cytosine-N4-)-methyltransferase activity"/>
    <property type="evidence" value="ECO:0007669"/>
    <property type="project" value="UniProtKB-UniRule"/>
</dbReference>
<evidence type="ECO:0000256" key="4">
    <source>
        <dbReference type="ARBA" id="ARBA00022679"/>
    </source>
</evidence>
<evidence type="ECO:0000256" key="1">
    <source>
        <dbReference type="ARBA" id="ARBA00010396"/>
    </source>
</evidence>
<dbReference type="Pfam" id="PF01795">
    <property type="entry name" value="Methyltransf_5"/>
    <property type="match status" value="1"/>
</dbReference>
<dbReference type="HAMAP" id="MF_01007">
    <property type="entry name" value="16SrRNA_methyltr_H"/>
    <property type="match status" value="1"/>
</dbReference>
<dbReference type="GO" id="GO:0005737">
    <property type="term" value="C:cytoplasm"/>
    <property type="evidence" value="ECO:0007669"/>
    <property type="project" value="UniProtKB-SubCell"/>
</dbReference>
<comment type="similarity">
    <text evidence="1 6">Belongs to the methyltransferase superfamily. RsmH family.</text>
</comment>
<dbReference type="EC" id="2.1.1.199" evidence="6"/>
<evidence type="ECO:0000313" key="7">
    <source>
        <dbReference type="EMBL" id="OGZ18095.1"/>
    </source>
</evidence>
<evidence type="ECO:0000256" key="3">
    <source>
        <dbReference type="ARBA" id="ARBA00022603"/>
    </source>
</evidence>
<feature type="binding site" evidence="6">
    <location>
        <position position="103"/>
    </location>
    <ligand>
        <name>S-adenosyl-L-methionine</name>
        <dbReference type="ChEBI" id="CHEBI:59789"/>
    </ligand>
</feature>
<keyword evidence="4 6" id="KW-0808">Transferase</keyword>
<dbReference type="PIRSF" id="PIRSF004486">
    <property type="entry name" value="MraW"/>
    <property type="match status" value="1"/>
</dbReference>
<keyword evidence="6" id="KW-0963">Cytoplasm</keyword>
<proteinExistence type="inferred from homology"/>
<evidence type="ECO:0000256" key="5">
    <source>
        <dbReference type="ARBA" id="ARBA00022691"/>
    </source>
</evidence>
<dbReference type="GO" id="GO:0070475">
    <property type="term" value="P:rRNA base methylation"/>
    <property type="evidence" value="ECO:0007669"/>
    <property type="project" value="UniProtKB-UniRule"/>
</dbReference>
<feature type="binding site" evidence="6">
    <location>
        <position position="110"/>
    </location>
    <ligand>
        <name>S-adenosyl-L-methionine</name>
        <dbReference type="ChEBI" id="CHEBI:59789"/>
    </ligand>
</feature>
<dbReference type="InterPro" id="IPR023397">
    <property type="entry name" value="SAM-dep_MeTrfase_MraW_recog"/>
</dbReference>
<dbReference type="Gene3D" id="1.10.150.170">
    <property type="entry name" value="Putative methyltransferase TM0872, insert domain"/>
    <property type="match status" value="1"/>
</dbReference>
<protein>
    <recommendedName>
        <fullName evidence="6">Ribosomal RNA small subunit methyltransferase H</fullName>
        <ecNumber evidence="6">2.1.1.199</ecNumber>
    </recommendedName>
    <alternativeName>
        <fullName evidence="6">16S rRNA m(4)C1402 methyltransferase</fullName>
    </alternativeName>
    <alternativeName>
        <fullName evidence="6">rRNA (cytosine-N(4)-)-methyltransferase RsmH</fullName>
    </alternativeName>
</protein>
<evidence type="ECO:0000256" key="6">
    <source>
        <dbReference type="HAMAP-Rule" id="MF_01007"/>
    </source>
</evidence>
<comment type="catalytic activity">
    <reaction evidence="6">
        <text>cytidine(1402) in 16S rRNA + S-adenosyl-L-methionine = N(4)-methylcytidine(1402) in 16S rRNA + S-adenosyl-L-homocysteine + H(+)</text>
        <dbReference type="Rhea" id="RHEA:42928"/>
        <dbReference type="Rhea" id="RHEA-COMP:10286"/>
        <dbReference type="Rhea" id="RHEA-COMP:10287"/>
        <dbReference type="ChEBI" id="CHEBI:15378"/>
        <dbReference type="ChEBI" id="CHEBI:57856"/>
        <dbReference type="ChEBI" id="CHEBI:59789"/>
        <dbReference type="ChEBI" id="CHEBI:74506"/>
        <dbReference type="ChEBI" id="CHEBI:82748"/>
        <dbReference type="EC" id="2.1.1.199"/>
    </reaction>
</comment>
<keyword evidence="2 6" id="KW-0698">rRNA processing</keyword>
<dbReference type="PANTHER" id="PTHR11265:SF0">
    <property type="entry name" value="12S RRNA N4-METHYLCYTIDINE METHYLTRANSFERASE"/>
    <property type="match status" value="1"/>
</dbReference>
<keyword evidence="5 6" id="KW-0949">S-adenosyl-L-methionine</keyword>
<dbReference type="InterPro" id="IPR029063">
    <property type="entry name" value="SAM-dependent_MTases_sf"/>
</dbReference>
<sequence>MNTAMTHKSVLLQEVIESLNLHKGGTYVDGTFGAGGHSRQIARAISHEGHLISFDQDETVFNEAVVRAISEDTRFTHVVENFGNAKAALVKLDIQHIDGAMFDLGLSSTQLEESGRGFSFQRDEPLWMTFKHSPKEEDVTAIDIVNHWSEESIATILKGFGDERFARSIARGIVEARSTGEIRTTSELVEIIRTNTPGWYQHGRTHFATRTFQALRMAVNDELGVIEKGIRGVFELLSPGGRISVISFHSIEDRLVKQLFRDMNNEGLVEMITKKPIVPSDEELKENPRARSAKLRVIQKL</sequence>
<dbReference type="Proteomes" id="UP000178106">
    <property type="component" value="Unassembled WGS sequence"/>
</dbReference>
<comment type="function">
    <text evidence="6">Specifically methylates the N4 position of cytidine in position 1402 (C1402) of 16S rRNA.</text>
</comment>
<evidence type="ECO:0000256" key="2">
    <source>
        <dbReference type="ARBA" id="ARBA00022552"/>
    </source>
</evidence>
<reference evidence="7 8" key="1">
    <citation type="journal article" date="2016" name="Nat. Commun.">
        <title>Thousands of microbial genomes shed light on interconnected biogeochemical processes in an aquifer system.</title>
        <authorList>
            <person name="Anantharaman K."/>
            <person name="Brown C.T."/>
            <person name="Hug L.A."/>
            <person name="Sharon I."/>
            <person name="Castelle C.J."/>
            <person name="Probst A.J."/>
            <person name="Thomas B.C."/>
            <person name="Singh A."/>
            <person name="Wilkins M.J."/>
            <person name="Karaoz U."/>
            <person name="Brodie E.L."/>
            <person name="Williams K.H."/>
            <person name="Hubbard S.S."/>
            <person name="Banfield J.F."/>
        </authorList>
    </citation>
    <scope>NUCLEOTIDE SEQUENCE [LARGE SCALE GENOMIC DNA]</scope>
</reference>
<dbReference type="SUPFAM" id="SSF53335">
    <property type="entry name" value="S-adenosyl-L-methionine-dependent methyltransferases"/>
    <property type="match status" value="1"/>
</dbReference>
<keyword evidence="3 6" id="KW-0489">Methyltransferase</keyword>
<dbReference type="SUPFAM" id="SSF81799">
    <property type="entry name" value="Putative methyltransferase TM0872, insert domain"/>
    <property type="match status" value="1"/>
</dbReference>
<organism evidence="7 8">
    <name type="scientific">Candidatus Lloydbacteria bacterium RIFOXYC12_FULL_46_25</name>
    <dbReference type="NCBI Taxonomy" id="1798670"/>
    <lineage>
        <taxon>Bacteria</taxon>
        <taxon>Candidatus Lloydiibacteriota</taxon>
    </lineage>
</organism>
<feature type="binding site" evidence="6">
    <location>
        <position position="55"/>
    </location>
    <ligand>
        <name>S-adenosyl-L-methionine</name>
        <dbReference type="ChEBI" id="CHEBI:59789"/>
    </ligand>
</feature>
<dbReference type="InterPro" id="IPR002903">
    <property type="entry name" value="RsmH"/>
</dbReference>
<dbReference type="NCBIfam" id="TIGR00006">
    <property type="entry name" value="16S rRNA (cytosine(1402)-N(4))-methyltransferase RsmH"/>
    <property type="match status" value="1"/>
</dbReference>
<gene>
    <name evidence="6" type="primary">rsmH</name>
    <name evidence="7" type="ORF">A2494_04295</name>
</gene>
<feature type="binding site" evidence="6">
    <location>
        <begin position="35"/>
        <end position="37"/>
    </location>
    <ligand>
        <name>S-adenosyl-L-methionine</name>
        <dbReference type="ChEBI" id="CHEBI:59789"/>
    </ligand>
</feature>
<dbReference type="Gene3D" id="3.40.50.150">
    <property type="entry name" value="Vaccinia Virus protein VP39"/>
    <property type="match status" value="1"/>
</dbReference>
<dbReference type="AlphaFoldDB" id="A0A1G2DWW6"/>